<evidence type="ECO:0000313" key="4">
    <source>
        <dbReference type="Proteomes" id="UP000466442"/>
    </source>
</evidence>
<comment type="cofactor">
    <cofactor evidence="1">
        <name>a divalent metal cation</name>
        <dbReference type="ChEBI" id="CHEBI:60240"/>
    </cofactor>
</comment>
<comment type="caution">
    <text evidence="3">The sequence shown here is derived from an EMBL/GenBank/DDBJ whole genome shotgun (WGS) entry which is preliminary data.</text>
</comment>
<gene>
    <name evidence="3" type="ORF">GE061_000305</name>
</gene>
<evidence type="ECO:0000256" key="2">
    <source>
        <dbReference type="ARBA" id="ARBA00022723"/>
    </source>
</evidence>
<protein>
    <submittedName>
        <fullName evidence="3">Uncharacterized protein</fullName>
    </submittedName>
</protein>
<evidence type="ECO:0000313" key="3">
    <source>
        <dbReference type="EMBL" id="KAF6215968.1"/>
    </source>
</evidence>
<sequence length="93" mass="10702">MYYSGHKNYHCLKFQSTATLDGLIINLLGPFDGRRHDAGIFRETGFMDQLQRLCEKAAYPISNLLLKPFPQTSTEDHAIYFNRTMSAMRQAVE</sequence>
<reference evidence="3" key="1">
    <citation type="journal article" date="2021" name="Mol. Ecol. Resour.">
        <title>Apolygus lucorum genome provides insights into omnivorousness and mesophyll feeding.</title>
        <authorList>
            <person name="Liu Y."/>
            <person name="Liu H."/>
            <person name="Wang H."/>
            <person name="Huang T."/>
            <person name="Liu B."/>
            <person name="Yang B."/>
            <person name="Yin L."/>
            <person name="Li B."/>
            <person name="Zhang Y."/>
            <person name="Zhang S."/>
            <person name="Jiang F."/>
            <person name="Zhang X."/>
            <person name="Ren Y."/>
            <person name="Wang B."/>
            <person name="Wang S."/>
            <person name="Lu Y."/>
            <person name="Wu K."/>
            <person name="Fan W."/>
            <person name="Wang G."/>
        </authorList>
    </citation>
    <scope>NUCLEOTIDE SEQUENCE</scope>
    <source>
        <strain evidence="3">12Hb</strain>
    </source>
</reference>
<dbReference type="OrthoDB" id="5978526at2759"/>
<name>A0A6A4K8J6_APOLU</name>
<dbReference type="Pfam" id="PF13359">
    <property type="entry name" value="DDE_Tnp_4"/>
    <property type="match status" value="1"/>
</dbReference>
<accession>A0A6A4K8J6</accession>
<dbReference type="EMBL" id="WIXP02000001">
    <property type="protein sequence ID" value="KAF6215968.1"/>
    <property type="molecule type" value="Genomic_DNA"/>
</dbReference>
<keyword evidence="4" id="KW-1185">Reference proteome</keyword>
<proteinExistence type="predicted"/>
<keyword evidence="2" id="KW-0479">Metal-binding</keyword>
<dbReference type="Proteomes" id="UP000466442">
    <property type="component" value="Linkage Group LG1"/>
</dbReference>
<dbReference type="InterPro" id="IPR027806">
    <property type="entry name" value="HARBI1_dom"/>
</dbReference>
<dbReference type="AlphaFoldDB" id="A0A6A4K8J6"/>
<evidence type="ECO:0000256" key="1">
    <source>
        <dbReference type="ARBA" id="ARBA00001968"/>
    </source>
</evidence>
<organism evidence="3 4">
    <name type="scientific">Apolygus lucorum</name>
    <name type="common">Small green plant bug</name>
    <name type="synonym">Lygocoris lucorum</name>
    <dbReference type="NCBI Taxonomy" id="248454"/>
    <lineage>
        <taxon>Eukaryota</taxon>
        <taxon>Metazoa</taxon>
        <taxon>Ecdysozoa</taxon>
        <taxon>Arthropoda</taxon>
        <taxon>Hexapoda</taxon>
        <taxon>Insecta</taxon>
        <taxon>Pterygota</taxon>
        <taxon>Neoptera</taxon>
        <taxon>Paraneoptera</taxon>
        <taxon>Hemiptera</taxon>
        <taxon>Heteroptera</taxon>
        <taxon>Panheteroptera</taxon>
        <taxon>Cimicomorpha</taxon>
        <taxon>Miridae</taxon>
        <taxon>Mirini</taxon>
        <taxon>Apolygus</taxon>
    </lineage>
</organism>
<dbReference type="GO" id="GO:0046872">
    <property type="term" value="F:metal ion binding"/>
    <property type="evidence" value="ECO:0007669"/>
    <property type="project" value="UniProtKB-KW"/>
</dbReference>